<proteinExistence type="predicted"/>
<evidence type="ECO:0000313" key="2">
    <source>
        <dbReference type="Proteomes" id="UP000195570"/>
    </source>
</evidence>
<accession>A0A1G4IJ41</accession>
<dbReference type="Proteomes" id="UP000195570">
    <property type="component" value="Unassembled WGS sequence"/>
</dbReference>
<dbReference type="VEuPathDB" id="TriTrypDB:TEOVI_000405800"/>
<name>A0A1G4IJ41_TRYEQ</name>
<dbReference type="RefSeq" id="XP_067082973.1">
    <property type="nucleotide sequence ID" value="XM_067226872.1"/>
</dbReference>
<dbReference type="AlphaFoldDB" id="A0A1G4IJ41"/>
<gene>
    <name evidence="1" type="ORF">TEOVI_000405800</name>
</gene>
<dbReference type="EMBL" id="CZPT02001873">
    <property type="protein sequence ID" value="SCU72481.1"/>
    <property type="molecule type" value="Genomic_DNA"/>
</dbReference>
<protein>
    <submittedName>
        <fullName evidence="1">Uncharacterized protein</fullName>
    </submittedName>
</protein>
<sequence length="108" mass="12896">MQKVGVKALYSRRQEIKERMMHYNAACRRDMRLSDLRLRREESDKPAQPTANEYAFIGSEFECDLTDPSVVDLLVELENEIRNEQMIELYEEAQNQDWEAYYFHLCSP</sequence>
<organism evidence="1 2">
    <name type="scientific">Trypanosoma equiperdum</name>
    <dbReference type="NCBI Taxonomy" id="5694"/>
    <lineage>
        <taxon>Eukaryota</taxon>
        <taxon>Discoba</taxon>
        <taxon>Euglenozoa</taxon>
        <taxon>Kinetoplastea</taxon>
        <taxon>Metakinetoplastina</taxon>
        <taxon>Trypanosomatida</taxon>
        <taxon>Trypanosomatidae</taxon>
        <taxon>Trypanosoma</taxon>
    </lineage>
</organism>
<evidence type="ECO:0000313" key="1">
    <source>
        <dbReference type="EMBL" id="SCU72481.1"/>
    </source>
</evidence>
<comment type="caution">
    <text evidence="1">The sequence shown here is derived from an EMBL/GenBank/DDBJ whole genome shotgun (WGS) entry which is preliminary data.</text>
</comment>
<keyword evidence="2" id="KW-1185">Reference proteome</keyword>
<dbReference type="GeneID" id="92377998"/>
<reference evidence="1" key="1">
    <citation type="submission" date="2016-09" db="EMBL/GenBank/DDBJ databases">
        <authorList>
            <person name="Hebert L."/>
            <person name="Moumen B."/>
        </authorList>
    </citation>
    <scope>NUCLEOTIDE SEQUENCE [LARGE SCALE GENOMIC DNA]</scope>
    <source>
        <strain evidence="1">OVI</strain>
    </source>
</reference>